<dbReference type="Proteomes" id="UP000837857">
    <property type="component" value="Chromosome 23"/>
</dbReference>
<feature type="non-terminal residue" evidence="3">
    <location>
        <position position="244"/>
    </location>
</feature>
<keyword evidence="2" id="KW-0732">Signal</keyword>
<feature type="region of interest" description="Disordered" evidence="1">
    <location>
        <begin position="89"/>
        <end position="119"/>
    </location>
</feature>
<keyword evidence="4" id="KW-1185">Reference proteome</keyword>
<feature type="compositionally biased region" description="Low complexity" evidence="1">
    <location>
        <begin position="96"/>
        <end position="110"/>
    </location>
</feature>
<accession>A0ABN8IIZ2</accession>
<reference evidence="3" key="1">
    <citation type="submission" date="2022-03" db="EMBL/GenBank/DDBJ databases">
        <authorList>
            <person name="Martin H S."/>
        </authorList>
    </citation>
    <scope>NUCLEOTIDE SEQUENCE</scope>
</reference>
<evidence type="ECO:0000256" key="1">
    <source>
        <dbReference type="SAM" id="MobiDB-lite"/>
    </source>
</evidence>
<evidence type="ECO:0000256" key="2">
    <source>
        <dbReference type="SAM" id="SignalP"/>
    </source>
</evidence>
<feature type="signal peptide" evidence="2">
    <location>
        <begin position="1"/>
        <end position="25"/>
    </location>
</feature>
<evidence type="ECO:0000313" key="4">
    <source>
        <dbReference type="Proteomes" id="UP000837857"/>
    </source>
</evidence>
<name>A0ABN8IIZ2_9NEOP</name>
<organism evidence="3 4">
    <name type="scientific">Iphiclides podalirius</name>
    <name type="common">scarce swallowtail</name>
    <dbReference type="NCBI Taxonomy" id="110791"/>
    <lineage>
        <taxon>Eukaryota</taxon>
        <taxon>Metazoa</taxon>
        <taxon>Ecdysozoa</taxon>
        <taxon>Arthropoda</taxon>
        <taxon>Hexapoda</taxon>
        <taxon>Insecta</taxon>
        <taxon>Pterygota</taxon>
        <taxon>Neoptera</taxon>
        <taxon>Endopterygota</taxon>
        <taxon>Lepidoptera</taxon>
        <taxon>Glossata</taxon>
        <taxon>Ditrysia</taxon>
        <taxon>Papilionoidea</taxon>
        <taxon>Papilionidae</taxon>
        <taxon>Papilioninae</taxon>
        <taxon>Iphiclides</taxon>
    </lineage>
</organism>
<gene>
    <name evidence="3" type="ORF">IPOD504_LOCUS9586</name>
</gene>
<evidence type="ECO:0000313" key="3">
    <source>
        <dbReference type="EMBL" id="CAH2056354.1"/>
    </source>
</evidence>
<feature type="chain" id="PRO_5045825748" evidence="2">
    <location>
        <begin position="26"/>
        <end position="244"/>
    </location>
</feature>
<protein>
    <submittedName>
        <fullName evidence="3">Uncharacterized protein</fullName>
    </submittedName>
</protein>
<dbReference type="EMBL" id="OW152835">
    <property type="protein sequence ID" value="CAH2056354.1"/>
    <property type="molecule type" value="Genomic_DNA"/>
</dbReference>
<proteinExistence type="predicted"/>
<sequence length="244" mass="27004">MLSENRWKVILLVAASVAAVESSRALSIVYEKPRSAPMFVPKHFYRRTKQSRVLFLDESENHQPLGRGEIDLTTDKYTSRIKFDDATDYEFTSPEDGAGSAKASDDAPSGNERYYEPLPRFRPPSQLYPKYYQGRFGRPYAPSYGFDPYTFAPAVRNGLYAPNSGGGWKARSPRVVFPYASDNANSVQTNSHAGPSFNDNVVFREQSFATNDIGAEEPGLQDVGTGGADAFAERGERCAIEIGT</sequence>